<dbReference type="EMBL" id="QPFP01000022">
    <property type="protein sequence ID" value="TEB30655.1"/>
    <property type="molecule type" value="Genomic_DNA"/>
</dbReference>
<dbReference type="InterPro" id="IPR032675">
    <property type="entry name" value="LRR_dom_sf"/>
</dbReference>
<dbReference type="Gene3D" id="3.80.10.10">
    <property type="entry name" value="Ribonuclease Inhibitor"/>
    <property type="match status" value="1"/>
</dbReference>
<comment type="caution">
    <text evidence="1">The sequence shown here is derived from an EMBL/GenBank/DDBJ whole genome shotgun (WGS) entry which is preliminary data.</text>
</comment>
<sequence length="366" mass="41383">MSELPEDIVSLVLNEVYYLNKPGRPLEHTPNRIALRSCALVNSVWSRPAQALLFRSVTFTPRFVKTFFEEDMDESRRALLQHVRTATTLPWDAGYDIDDLGKTIATCIERCTALYELGIYAGGPVSFSDDVVDKLSQVSQSRPAPLRSLRILECGVQSRVVQQLVSTFPSIEFLWINCEVGLPPKVGLDCTAQLYELRLTRNLRIEFFQWLLQCSQGRATRDSLRPYCHTVRSLRLMPFNQISAEVVAMCTNLEELLLMGIPNIFPLPKVLPATLHHLEIVLVTVITLRTRLAQVTDVVKRHAPLRLLSLRGPAEGIADFEELEAACREHNVVLDVDDGGVWPVEASVKTRTFPRRRSVSNFNLMN</sequence>
<keyword evidence="2" id="KW-1185">Reference proteome</keyword>
<gene>
    <name evidence="1" type="ORF">FA13DRAFT_1733514</name>
</gene>
<evidence type="ECO:0000313" key="2">
    <source>
        <dbReference type="Proteomes" id="UP000298030"/>
    </source>
</evidence>
<dbReference type="AlphaFoldDB" id="A0A4Y7T926"/>
<dbReference type="OrthoDB" id="270763at2759"/>
<organism evidence="1 2">
    <name type="scientific">Coprinellus micaceus</name>
    <name type="common">Glistening ink-cap mushroom</name>
    <name type="synonym">Coprinus micaceus</name>
    <dbReference type="NCBI Taxonomy" id="71717"/>
    <lineage>
        <taxon>Eukaryota</taxon>
        <taxon>Fungi</taxon>
        <taxon>Dikarya</taxon>
        <taxon>Basidiomycota</taxon>
        <taxon>Agaricomycotina</taxon>
        <taxon>Agaricomycetes</taxon>
        <taxon>Agaricomycetidae</taxon>
        <taxon>Agaricales</taxon>
        <taxon>Agaricineae</taxon>
        <taxon>Psathyrellaceae</taxon>
        <taxon>Coprinellus</taxon>
    </lineage>
</organism>
<dbReference type="SUPFAM" id="SSF52047">
    <property type="entry name" value="RNI-like"/>
    <property type="match status" value="1"/>
</dbReference>
<accession>A0A4Y7T926</accession>
<evidence type="ECO:0008006" key="3">
    <source>
        <dbReference type="Google" id="ProtNLM"/>
    </source>
</evidence>
<reference evidence="1 2" key="1">
    <citation type="journal article" date="2019" name="Nat. Ecol. Evol.">
        <title>Megaphylogeny resolves global patterns of mushroom evolution.</title>
        <authorList>
            <person name="Varga T."/>
            <person name="Krizsan K."/>
            <person name="Foldi C."/>
            <person name="Dima B."/>
            <person name="Sanchez-Garcia M."/>
            <person name="Sanchez-Ramirez S."/>
            <person name="Szollosi G.J."/>
            <person name="Szarkandi J.G."/>
            <person name="Papp V."/>
            <person name="Albert L."/>
            <person name="Andreopoulos W."/>
            <person name="Angelini C."/>
            <person name="Antonin V."/>
            <person name="Barry K.W."/>
            <person name="Bougher N.L."/>
            <person name="Buchanan P."/>
            <person name="Buyck B."/>
            <person name="Bense V."/>
            <person name="Catcheside P."/>
            <person name="Chovatia M."/>
            <person name="Cooper J."/>
            <person name="Damon W."/>
            <person name="Desjardin D."/>
            <person name="Finy P."/>
            <person name="Geml J."/>
            <person name="Haridas S."/>
            <person name="Hughes K."/>
            <person name="Justo A."/>
            <person name="Karasinski D."/>
            <person name="Kautmanova I."/>
            <person name="Kiss B."/>
            <person name="Kocsube S."/>
            <person name="Kotiranta H."/>
            <person name="LaButti K.M."/>
            <person name="Lechner B.E."/>
            <person name="Liimatainen K."/>
            <person name="Lipzen A."/>
            <person name="Lukacs Z."/>
            <person name="Mihaltcheva S."/>
            <person name="Morgado L.N."/>
            <person name="Niskanen T."/>
            <person name="Noordeloos M.E."/>
            <person name="Ohm R.A."/>
            <person name="Ortiz-Santana B."/>
            <person name="Ovrebo C."/>
            <person name="Racz N."/>
            <person name="Riley R."/>
            <person name="Savchenko A."/>
            <person name="Shiryaev A."/>
            <person name="Soop K."/>
            <person name="Spirin V."/>
            <person name="Szebenyi C."/>
            <person name="Tomsovsky M."/>
            <person name="Tulloss R.E."/>
            <person name="Uehling J."/>
            <person name="Grigoriev I.V."/>
            <person name="Vagvolgyi C."/>
            <person name="Papp T."/>
            <person name="Martin F.M."/>
            <person name="Miettinen O."/>
            <person name="Hibbett D.S."/>
            <person name="Nagy L.G."/>
        </authorList>
    </citation>
    <scope>NUCLEOTIDE SEQUENCE [LARGE SCALE GENOMIC DNA]</scope>
    <source>
        <strain evidence="1 2">FP101781</strain>
    </source>
</reference>
<evidence type="ECO:0000313" key="1">
    <source>
        <dbReference type="EMBL" id="TEB30655.1"/>
    </source>
</evidence>
<name>A0A4Y7T926_COPMI</name>
<proteinExistence type="predicted"/>
<dbReference type="Proteomes" id="UP000298030">
    <property type="component" value="Unassembled WGS sequence"/>
</dbReference>
<dbReference type="STRING" id="71717.A0A4Y7T926"/>
<protein>
    <recommendedName>
        <fullName evidence="3">F-box domain-containing protein</fullName>
    </recommendedName>
</protein>